<sequence>MALEYMEEFTPSNPGFSFTFDTQFTTYSPSEVTPKFGSFNPELTIEDKDKDNSCLQGSKHKDNIKEKKKKRNYEPHVATVSTSSRHHHHLLTPIVLPLQPPRCSPMPCAVSPPSSTKPPYQLADPKQPPPTFFKSLRREVSSCGFRWWMGLME</sequence>
<reference evidence="2" key="1">
    <citation type="submission" date="2022-02" db="EMBL/GenBank/DDBJ databases">
        <authorList>
            <person name="Henning P.M."/>
            <person name="McCubbin A.G."/>
            <person name="Shore J.S."/>
        </authorList>
    </citation>
    <scope>NUCLEOTIDE SEQUENCE</scope>
    <source>
        <strain evidence="2">F60SS</strain>
        <tissue evidence="2">Leaves</tissue>
    </source>
</reference>
<feature type="region of interest" description="Disordered" evidence="1">
    <location>
        <begin position="106"/>
        <end position="131"/>
    </location>
</feature>
<organism evidence="2 3">
    <name type="scientific">Turnera subulata</name>
    <dbReference type="NCBI Taxonomy" id="218843"/>
    <lineage>
        <taxon>Eukaryota</taxon>
        <taxon>Viridiplantae</taxon>
        <taxon>Streptophyta</taxon>
        <taxon>Embryophyta</taxon>
        <taxon>Tracheophyta</taxon>
        <taxon>Spermatophyta</taxon>
        <taxon>Magnoliopsida</taxon>
        <taxon>eudicotyledons</taxon>
        <taxon>Gunneridae</taxon>
        <taxon>Pentapetalae</taxon>
        <taxon>rosids</taxon>
        <taxon>fabids</taxon>
        <taxon>Malpighiales</taxon>
        <taxon>Passifloraceae</taxon>
        <taxon>Turnera</taxon>
    </lineage>
</organism>
<evidence type="ECO:0000313" key="2">
    <source>
        <dbReference type="EMBL" id="KAJ4828384.1"/>
    </source>
</evidence>
<accession>A0A9Q0FCQ9</accession>
<dbReference type="AlphaFoldDB" id="A0A9Q0FCQ9"/>
<dbReference type="EMBL" id="JAKUCV010006189">
    <property type="protein sequence ID" value="KAJ4828384.1"/>
    <property type="molecule type" value="Genomic_DNA"/>
</dbReference>
<feature type="region of interest" description="Disordered" evidence="1">
    <location>
        <begin position="47"/>
        <end position="73"/>
    </location>
</feature>
<keyword evidence="3" id="KW-1185">Reference proteome</keyword>
<evidence type="ECO:0000313" key="3">
    <source>
        <dbReference type="Proteomes" id="UP001141552"/>
    </source>
</evidence>
<name>A0A9Q0FCQ9_9ROSI</name>
<reference evidence="2" key="2">
    <citation type="journal article" date="2023" name="Plants (Basel)">
        <title>Annotation of the Turnera subulata (Passifloraceae) Draft Genome Reveals the S-Locus Evolved after the Divergence of Turneroideae from Passifloroideae in a Stepwise Manner.</title>
        <authorList>
            <person name="Henning P.M."/>
            <person name="Roalson E.H."/>
            <person name="Mir W."/>
            <person name="McCubbin A.G."/>
            <person name="Shore J.S."/>
        </authorList>
    </citation>
    <scope>NUCLEOTIDE SEQUENCE</scope>
    <source>
        <strain evidence="2">F60SS</strain>
    </source>
</reference>
<gene>
    <name evidence="2" type="ORF">Tsubulata_004165</name>
</gene>
<evidence type="ECO:0000256" key="1">
    <source>
        <dbReference type="SAM" id="MobiDB-lite"/>
    </source>
</evidence>
<comment type="caution">
    <text evidence="2">The sequence shown here is derived from an EMBL/GenBank/DDBJ whole genome shotgun (WGS) entry which is preliminary data.</text>
</comment>
<proteinExistence type="predicted"/>
<dbReference type="Proteomes" id="UP001141552">
    <property type="component" value="Unassembled WGS sequence"/>
</dbReference>
<protein>
    <submittedName>
        <fullName evidence="2">Uncharacterized protein</fullName>
    </submittedName>
</protein>